<proteinExistence type="predicted"/>
<keyword evidence="3" id="KW-1185">Reference proteome</keyword>
<organism evidence="2 3">
    <name type="scientific">Rhipicephalus microplus</name>
    <name type="common">Cattle tick</name>
    <name type="synonym">Boophilus microplus</name>
    <dbReference type="NCBI Taxonomy" id="6941"/>
    <lineage>
        <taxon>Eukaryota</taxon>
        <taxon>Metazoa</taxon>
        <taxon>Ecdysozoa</taxon>
        <taxon>Arthropoda</taxon>
        <taxon>Chelicerata</taxon>
        <taxon>Arachnida</taxon>
        <taxon>Acari</taxon>
        <taxon>Parasitiformes</taxon>
        <taxon>Ixodida</taxon>
        <taxon>Ixodoidea</taxon>
        <taxon>Ixodidae</taxon>
        <taxon>Rhipicephalinae</taxon>
        <taxon>Rhipicephalus</taxon>
        <taxon>Boophilus</taxon>
    </lineage>
</organism>
<dbReference type="InterPro" id="IPR014044">
    <property type="entry name" value="CAP_dom"/>
</dbReference>
<dbReference type="VEuPathDB" id="VectorBase:LOC119171754"/>
<dbReference type="SMART" id="SM00198">
    <property type="entry name" value="SCP"/>
    <property type="match status" value="1"/>
</dbReference>
<comment type="caution">
    <text evidence="2">The sequence shown here is derived from an EMBL/GenBank/DDBJ whole genome shotgun (WGS) entry which is preliminary data.</text>
</comment>
<dbReference type="SUPFAM" id="SSF55797">
    <property type="entry name" value="PR-1-like"/>
    <property type="match status" value="1"/>
</dbReference>
<dbReference type="AlphaFoldDB" id="A0A9J6DM17"/>
<dbReference type="InterPro" id="IPR035940">
    <property type="entry name" value="CAP_sf"/>
</dbReference>
<evidence type="ECO:0000313" key="2">
    <source>
        <dbReference type="EMBL" id="KAH8023011.1"/>
    </source>
</evidence>
<dbReference type="Gene3D" id="3.40.33.10">
    <property type="entry name" value="CAP"/>
    <property type="match status" value="1"/>
</dbReference>
<evidence type="ECO:0000313" key="3">
    <source>
        <dbReference type="Proteomes" id="UP000821866"/>
    </source>
</evidence>
<accession>A0A9J6DM17</accession>
<reference evidence="2" key="1">
    <citation type="journal article" date="2020" name="Cell">
        <title>Large-Scale Comparative Analyses of Tick Genomes Elucidate Their Genetic Diversity and Vector Capacities.</title>
        <authorList>
            <consortium name="Tick Genome and Microbiome Consortium (TIGMIC)"/>
            <person name="Jia N."/>
            <person name="Wang J."/>
            <person name="Shi W."/>
            <person name="Du L."/>
            <person name="Sun Y."/>
            <person name="Zhan W."/>
            <person name="Jiang J.F."/>
            <person name="Wang Q."/>
            <person name="Zhang B."/>
            <person name="Ji P."/>
            <person name="Bell-Sakyi L."/>
            <person name="Cui X.M."/>
            <person name="Yuan T.T."/>
            <person name="Jiang B.G."/>
            <person name="Yang W.F."/>
            <person name="Lam T.T."/>
            <person name="Chang Q.C."/>
            <person name="Ding S.J."/>
            <person name="Wang X.J."/>
            <person name="Zhu J.G."/>
            <person name="Ruan X.D."/>
            <person name="Zhao L."/>
            <person name="Wei J.T."/>
            <person name="Ye R.Z."/>
            <person name="Que T.C."/>
            <person name="Du C.H."/>
            <person name="Zhou Y.H."/>
            <person name="Cheng J.X."/>
            <person name="Dai P.F."/>
            <person name="Guo W.B."/>
            <person name="Han X.H."/>
            <person name="Huang E.J."/>
            <person name="Li L.F."/>
            <person name="Wei W."/>
            <person name="Gao Y.C."/>
            <person name="Liu J.Z."/>
            <person name="Shao H.Z."/>
            <person name="Wang X."/>
            <person name="Wang C.C."/>
            <person name="Yang T.C."/>
            <person name="Huo Q.B."/>
            <person name="Li W."/>
            <person name="Chen H.Y."/>
            <person name="Chen S.E."/>
            <person name="Zhou L.G."/>
            <person name="Ni X.B."/>
            <person name="Tian J.H."/>
            <person name="Sheng Y."/>
            <person name="Liu T."/>
            <person name="Pan Y.S."/>
            <person name="Xia L.Y."/>
            <person name="Li J."/>
            <person name="Zhao F."/>
            <person name="Cao W.C."/>
        </authorList>
    </citation>
    <scope>NUCLEOTIDE SEQUENCE</scope>
    <source>
        <strain evidence="2">Rmic-2018</strain>
    </source>
</reference>
<feature type="domain" description="SCP" evidence="1">
    <location>
        <begin position="78"/>
        <end position="231"/>
    </location>
</feature>
<dbReference type="Proteomes" id="UP000821866">
    <property type="component" value="Chromosome 6"/>
</dbReference>
<reference evidence="2" key="2">
    <citation type="submission" date="2021-09" db="EMBL/GenBank/DDBJ databases">
        <authorList>
            <person name="Jia N."/>
            <person name="Wang J."/>
            <person name="Shi W."/>
            <person name="Du L."/>
            <person name="Sun Y."/>
            <person name="Zhan W."/>
            <person name="Jiang J."/>
            <person name="Wang Q."/>
            <person name="Zhang B."/>
            <person name="Ji P."/>
            <person name="Sakyi L.B."/>
            <person name="Cui X."/>
            <person name="Yuan T."/>
            <person name="Jiang B."/>
            <person name="Yang W."/>
            <person name="Lam T.T.-Y."/>
            <person name="Chang Q."/>
            <person name="Ding S."/>
            <person name="Wang X."/>
            <person name="Zhu J."/>
            <person name="Ruan X."/>
            <person name="Zhao L."/>
            <person name="Wei J."/>
            <person name="Que T."/>
            <person name="Du C."/>
            <person name="Cheng J."/>
            <person name="Dai P."/>
            <person name="Han X."/>
            <person name="Huang E."/>
            <person name="Gao Y."/>
            <person name="Liu J."/>
            <person name="Shao H."/>
            <person name="Ye R."/>
            <person name="Li L."/>
            <person name="Wei W."/>
            <person name="Wang X."/>
            <person name="Wang C."/>
            <person name="Huo Q."/>
            <person name="Li W."/>
            <person name="Guo W."/>
            <person name="Chen H."/>
            <person name="Chen S."/>
            <person name="Zhou L."/>
            <person name="Zhou L."/>
            <person name="Ni X."/>
            <person name="Tian J."/>
            <person name="Zhou Y."/>
            <person name="Sheng Y."/>
            <person name="Liu T."/>
            <person name="Pan Y."/>
            <person name="Xia L."/>
            <person name="Li J."/>
            <person name="Zhao F."/>
            <person name="Cao W."/>
        </authorList>
    </citation>
    <scope>NUCLEOTIDE SEQUENCE</scope>
    <source>
        <strain evidence="2">Rmic-2018</strain>
        <tissue evidence="2">Larvae</tissue>
    </source>
</reference>
<dbReference type="CDD" id="cd05380">
    <property type="entry name" value="CAP_euk"/>
    <property type="match status" value="1"/>
</dbReference>
<sequence>MKLSRGKLAYVRVAEISLAIFAALITPVAEARTISAYCGYYEFGRGCRNVNRCPNMDPLRCRQPPTTCEPVHSGIDDADKEVILSAHNRYRSRIATGNYSKLPHASNMLEMEWDDDLARIAQDDANLCVGQSSSSFSTRNEVIDDGPAFPLDDEDNLLWGCLFNKATSRSCTFQSDPRDGWKTKTFFGMGHAESVLESGQSAEMTFEQPIQSSNGRLCVKVEYNKGPNVTGTTDRGVLDLVATPVDRPDRQTVVNLSGGAINLMRTSITLRYNVGVKRNGQKKRKTIRQRRHERAPLAALSVTSFAASYPSTRAIGSVISFSFMVPRGSPAQYVNIYKVLIYEKACYE</sequence>
<evidence type="ECO:0000259" key="1">
    <source>
        <dbReference type="SMART" id="SM00198"/>
    </source>
</evidence>
<dbReference type="EMBL" id="JABSTU010000008">
    <property type="protein sequence ID" value="KAH8023011.1"/>
    <property type="molecule type" value="Genomic_DNA"/>
</dbReference>
<name>A0A9J6DM17_RHIMP</name>
<gene>
    <name evidence="2" type="ORF">HPB51_009615</name>
</gene>
<dbReference type="Pfam" id="PF00188">
    <property type="entry name" value="CAP"/>
    <property type="match status" value="1"/>
</dbReference>
<protein>
    <recommendedName>
        <fullName evidence="1">SCP domain-containing protein</fullName>
    </recommendedName>
</protein>